<reference evidence="2" key="1">
    <citation type="journal article" date="2022" name="Mol. Ecol. Resour.">
        <title>The genomes of chicory, endive, great burdock and yacon provide insights into Asteraceae palaeo-polyploidization history and plant inulin production.</title>
        <authorList>
            <person name="Fan W."/>
            <person name="Wang S."/>
            <person name="Wang H."/>
            <person name="Wang A."/>
            <person name="Jiang F."/>
            <person name="Liu H."/>
            <person name="Zhao H."/>
            <person name="Xu D."/>
            <person name="Zhang Y."/>
        </authorList>
    </citation>
    <scope>NUCLEOTIDE SEQUENCE [LARGE SCALE GENOMIC DNA]</scope>
    <source>
        <strain evidence="2">cv. Punajuju</strain>
    </source>
</reference>
<proteinExistence type="predicted"/>
<comment type="caution">
    <text evidence="1">The sequence shown here is derived from an EMBL/GenBank/DDBJ whole genome shotgun (WGS) entry which is preliminary data.</text>
</comment>
<evidence type="ECO:0000313" key="2">
    <source>
        <dbReference type="Proteomes" id="UP001055811"/>
    </source>
</evidence>
<sequence length="327" mass="37351">MKNIVKSRKEDADASSSFTRLPDEIILQVLNKLIDSKTLICCYLVSKRFSSIVLQVDAISFTAPFLHRRIPDENTVSNYTPSRHLPPELSSFYREFFGSAYRFLSKFKGVKSLCVTLPSSSEIGIDNTSLLKWRVKFGNRIESFIFLSPKSVRDKDGFYLNQIGDEEENIELINDLFNQFDISFQCQYEVMASHAMLLFILKDLPMLEEVSITGSGRRGRLFLSGEKLRKLKEWVHSASETVMCHVDIPDIVRKCYIPVLKLPVSGYVMKGIHVILMEMKDLQGGNDGLMNSNDGSEEKEEAAYTEAVMEILNKHKGMMHTIWPRVI</sequence>
<dbReference type="EMBL" id="CM042016">
    <property type="protein sequence ID" value="KAI3700391.1"/>
    <property type="molecule type" value="Genomic_DNA"/>
</dbReference>
<dbReference type="Proteomes" id="UP001055811">
    <property type="component" value="Linkage Group LG08"/>
</dbReference>
<evidence type="ECO:0000313" key="1">
    <source>
        <dbReference type="EMBL" id="KAI3700391.1"/>
    </source>
</evidence>
<reference evidence="1 2" key="2">
    <citation type="journal article" date="2022" name="Mol. Ecol. Resour.">
        <title>The genomes of chicory, endive, great burdock and yacon provide insights into Asteraceae paleo-polyploidization history and plant inulin production.</title>
        <authorList>
            <person name="Fan W."/>
            <person name="Wang S."/>
            <person name="Wang H."/>
            <person name="Wang A."/>
            <person name="Jiang F."/>
            <person name="Liu H."/>
            <person name="Zhao H."/>
            <person name="Xu D."/>
            <person name="Zhang Y."/>
        </authorList>
    </citation>
    <scope>NUCLEOTIDE SEQUENCE [LARGE SCALE GENOMIC DNA]</scope>
    <source>
        <strain evidence="2">cv. Punajuju</strain>
        <tissue evidence="1">Leaves</tissue>
    </source>
</reference>
<protein>
    <submittedName>
        <fullName evidence="1">Uncharacterized protein</fullName>
    </submittedName>
</protein>
<organism evidence="1 2">
    <name type="scientific">Cichorium intybus</name>
    <name type="common">Chicory</name>
    <dbReference type="NCBI Taxonomy" id="13427"/>
    <lineage>
        <taxon>Eukaryota</taxon>
        <taxon>Viridiplantae</taxon>
        <taxon>Streptophyta</taxon>
        <taxon>Embryophyta</taxon>
        <taxon>Tracheophyta</taxon>
        <taxon>Spermatophyta</taxon>
        <taxon>Magnoliopsida</taxon>
        <taxon>eudicotyledons</taxon>
        <taxon>Gunneridae</taxon>
        <taxon>Pentapetalae</taxon>
        <taxon>asterids</taxon>
        <taxon>campanulids</taxon>
        <taxon>Asterales</taxon>
        <taxon>Asteraceae</taxon>
        <taxon>Cichorioideae</taxon>
        <taxon>Cichorieae</taxon>
        <taxon>Cichoriinae</taxon>
        <taxon>Cichorium</taxon>
    </lineage>
</organism>
<name>A0ACB8ZST4_CICIN</name>
<accession>A0ACB8ZST4</accession>
<keyword evidence="2" id="KW-1185">Reference proteome</keyword>
<gene>
    <name evidence="1" type="ORF">L2E82_45017</name>
</gene>